<keyword evidence="6 16" id="KW-0862">Zinc</keyword>
<dbReference type="InterPro" id="IPR050234">
    <property type="entry name" value="Nuclear_hormone_rcpt_NR1"/>
</dbReference>
<feature type="domain" description="Nuclear receptor" evidence="18">
    <location>
        <begin position="119"/>
        <end position="194"/>
    </location>
</feature>
<feature type="compositionally biased region" description="Polar residues" evidence="17">
    <location>
        <begin position="76"/>
        <end position="85"/>
    </location>
</feature>
<evidence type="ECO:0000256" key="4">
    <source>
        <dbReference type="ARBA" id="ARBA00022723"/>
    </source>
</evidence>
<evidence type="ECO:0000256" key="8">
    <source>
        <dbReference type="ARBA" id="ARBA00023125"/>
    </source>
</evidence>
<evidence type="ECO:0000256" key="16">
    <source>
        <dbReference type="RuleBase" id="RU004334"/>
    </source>
</evidence>
<feature type="compositionally biased region" description="Polar residues" evidence="17">
    <location>
        <begin position="47"/>
        <end position="63"/>
    </location>
</feature>
<reference evidence="20" key="2">
    <citation type="submission" date="2016-08" db="EMBL/GenBank/DDBJ databases">
        <authorList>
            <person name="Seilhamer J.J."/>
        </authorList>
    </citation>
    <scope>NUCLEOTIDE SEQUENCE</scope>
</reference>
<dbReference type="GO" id="GO:0008270">
    <property type="term" value="F:zinc ion binding"/>
    <property type="evidence" value="ECO:0007669"/>
    <property type="project" value="UniProtKB-KW"/>
</dbReference>
<comment type="subcellular location">
    <subcellularLocation>
        <location evidence="1 16">Nucleus</location>
    </subcellularLocation>
</comment>
<dbReference type="FunFam" id="3.30.50.10:FF:000031">
    <property type="entry name" value="Ecdysone receptor A1"/>
    <property type="match status" value="1"/>
</dbReference>
<feature type="region of interest" description="Disordered" evidence="17">
    <location>
        <begin position="47"/>
        <end position="115"/>
    </location>
</feature>
<evidence type="ECO:0000256" key="10">
    <source>
        <dbReference type="ARBA" id="ARBA00023170"/>
    </source>
</evidence>
<dbReference type="GO" id="GO:0045944">
    <property type="term" value="P:positive regulation of transcription by RNA polymerase II"/>
    <property type="evidence" value="ECO:0007669"/>
    <property type="project" value="TreeGrafter"/>
</dbReference>
<keyword evidence="11 16" id="KW-0539">Nucleus</keyword>
<dbReference type="PROSITE" id="PS51843">
    <property type="entry name" value="NR_LBD"/>
    <property type="match status" value="1"/>
</dbReference>
<evidence type="ECO:0000256" key="14">
    <source>
        <dbReference type="ARBA" id="ARBA00033003"/>
    </source>
</evidence>
<dbReference type="Gene3D" id="1.10.565.10">
    <property type="entry name" value="Retinoid X Receptor"/>
    <property type="match status" value="1"/>
</dbReference>
<sequence>MSQQYTIIQQRPPAQVLQAVASGTTFTLREPSPITTLTPMSPPTMYNLQNPQSPLFDNSNGGVQFTEIGTEPQPYSPSNASTSPPSDLMLQQQQQPHHMQLQQQPSSGSAAKSNSRPQEDLCLVCGDRASGYHYNALACEGCKGFFRRSITKNQSYKCKYGDNCEIDMYMRRKCQACRLKKCYAVGMRADCVVPEEQCVKKRMAKSKNNNGETSPLMITNGGHMRHLSGGSDTNGATLVLKRPAPLVHVVRPLKPEEEELINRLVYFQLQFEYPNEEDLKKVYHVPLHSQGAENEGDCLFRHITEMTILTVNLIVDFCKHLPGFASLEKDDQVVILKGCSSEVMMLRAARRYDPQTESIIFANNHPFTKENYKQAGLRFEALFRFCRRMIKMKVDNAEFGLLTAITIFSERKNLKQRKRVEKIQEIYVDALRSYVMSHRKKDPTVAFAKLLGALVELRSLGNLNSRTCFDLKLVNRRLPDFLAEIWDIK</sequence>
<dbReference type="GO" id="GO:0090575">
    <property type="term" value="C:RNA polymerase II transcription regulator complex"/>
    <property type="evidence" value="ECO:0007669"/>
    <property type="project" value="TreeGrafter"/>
</dbReference>
<dbReference type="PANTHER" id="PTHR24082:SF507">
    <property type="entry name" value="BILE ACID RECEPTOR-RELATED"/>
    <property type="match status" value="1"/>
</dbReference>
<evidence type="ECO:0000256" key="1">
    <source>
        <dbReference type="ARBA" id="ARBA00004123"/>
    </source>
</evidence>
<dbReference type="PANTHER" id="PTHR24082">
    <property type="entry name" value="NUCLEAR HORMONE RECEPTOR"/>
    <property type="match status" value="1"/>
</dbReference>
<dbReference type="InterPro" id="IPR035500">
    <property type="entry name" value="NHR-like_dom_sf"/>
</dbReference>
<evidence type="ECO:0000256" key="12">
    <source>
        <dbReference type="ARBA" id="ARBA00029963"/>
    </source>
</evidence>
<keyword evidence="8 16" id="KW-0238">DNA-binding</keyword>
<keyword evidence="9 16" id="KW-0804">Transcription</keyword>
<organism evidence="20">
    <name type="scientific">Paracyclopina nana</name>
    <name type="common">Marine copepod</name>
    <dbReference type="NCBI Taxonomy" id="565004"/>
    <lineage>
        <taxon>Eukaryota</taxon>
        <taxon>Metazoa</taxon>
        <taxon>Ecdysozoa</taxon>
        <taxon>Arthropoda</taxon>
        <taxon>Crustacea</taxon>
        <taxon>Multicrustacea</taxon>
        <taxon>Hexanauplia</taxon>
        <taxon>Copepoda</taxon>
        <taxon>Cyclopoida</taxon>
        <taxon>Cyclopettidae</taxon>
        <taxon>Paracyclopina</taxon>
    </lineage>
</organism>
<evidence type="ECO:0000256" key="11">
    <source>
        <dbReference type="ARBA" id="ARBA00023242"/>
    </source>
</evidence>
<dbReference type="InterPro" id="IPR013088">
    <property type="entry name" value="Znf_NHR/GATA"/>
</dbReference>
<dbReference type="GO" id="GO:0030154">
    <property type="term" value="P:cell differentiation"/>
    <property type="evidence" value="ECO:0007669"/>
    <property type="project" value="TreeGrafter"/>
</dbReference>
<dbReference type="SUPFAM" id="SSF57716">
    <property type="entry name" value="Glucocorticoid receptor-like (DNA-binding domain)"/>
    <property type="match status" value="1"/>
</dbReference>
<feature type="domain" description="NR LBD" evidence="19">
    <location>
        <begin position="256"/>
        <end position="489"/>
    </location>
</feature>
<evidence type="ECO:0000256" key="6">
    <source>
        <dbReference type="ARBA" id="ARBA00022833"/>
    </source>
</evidence>
<dbReference type="SMART" id="SM00430">
    <property type="entry name" value="HOLI"/>
    <property type="match status" value="1"/>
</dbReference>
<dbReference type="CDD" id="cd07161">
    <property type="entry name" value="NR_DBD_EcR"/>
    <property type="match status" value="1"/>
</dbReference>
<evidence type="ECO:0000256" key="2">
    <source>
        <dbReference type="ARBA" id="ARBA00008092"/>
    </source>
</evidence>
<dbReference type="PRINTS" id="PR00047">
    <property type="entry name" value="STROIDFINGER"/>
</dbReference>
<dbReference type="SUPFAM" id="SSF48508">
    <property type="entry name" value="Nuclear receptor ligand-binding domain"/>
    <property type="match status" value="1"/>
</dbReference>
<dbReference type="PRINTS" id="PR00398">
    <property type="entry name" value="STRDHORMONER"/>
</dbReference>
<dbReference type="InterPro" id="IPR001628">
    <property type="entry name" value="Znf_hrmn_rcpt"/>
</dbReference>
<keyword evidence="10 16" id="KW-0675">Receptor</keyword>
<feature type="compositionally biased region" description="Low complexity" evidence="17">
    <location>
        <begin position="89"/>
        <end position="105"/>
    </location>
</feature>
<dbReference type="GO" id="GO:0000978">
    <property type="term" value="F:RNA polymerase II cis-regulatory region sequence-specific DNA binding"/>
    <property type="evidence" value="ECO:0007669"/>
    <property type="project" value="TreeGrafter"/>
</dbReference>
<proteinExistence type="evidence at transcript level"/>
<evidence type="ECO:0000259" key="18">
    <source>
        <dbReference type="PROSITE" id="PS51030"/>
    </source>
</evidence>
<dbReference type="InterPro" id="IPR001723">
    <property type="entry name" value="Nuclear_hrmn_rcpt"/>
</dbReference>
<dbReference type="Pfam" id="PF00105">
    <property type="entry name" value="zf-C4"/>
    <property type="match status" value="1"/>
</dbReference>
<dbReference type="GO" id="GO:0000122">
    <property type="term" value="P:negative regulation of transcription by RNA polymerase II"/>
    <property type="evidence" value="ECO:0007669"/>
    <property type="project" value="TreeGrafter"/>
</dbReference>
<name>A0A1L3KS09_PARNA</name>
<evidence type="ECO:0000313" key="20">
    <source>
        <dbReference type="EMBL" id="APG80611.1"/>
    </source>
</evidence>
<keyword evidence="4 16" id="KW-0479">Metal-binding</keyword>
<accession>A0A1L3KS09</accession>
<evidence type="ECO:0000256" key="13">
    <source>
        <dbReference type="ARBA" id="ARBA00030794"/>
    </source>
</evidence>
<evidence type="ECO:0000256" key="5">
    <source>
        <dbReference type="ARBA" id="ARBA00022771"/>
    </source>
</evidence>
<dbReference type="GO" id="GO:0035076">
    <property type="term" value="P:ecdysone receptor signaling pathway"/>
    <property type="evidence" value="ECO:0007669"/>
    <property type="project" value="InterPro"/>
</dbReference>
<dbReference type="AlphaFoldDB" id="A0A1L3KS09"/>
<dbReference type="InterPro" id="IPR000536">
    <property type="entry name" value="Nucl_hrmn_rcpt_lig-bd"/>
</dbReference>
<protein>
    <recommendedName>
        <fullName evidence="3">Ecdysone receptor</fullName>
    </recommendedName>
    <alternativeName>
        <fullName evidence="12">20-hydroxy-ecdysone receptor</fullName>
    </alternativeName>
    <alternativeName>
        <fullName evidence="13">EcRH</fullName>
    </alternativeName>
    <alternativeName>
        <fullName evidence="14">Ecdysteroid receptor</fullName>
    </alternativeName>
    <alternativeName>
        <fullName evidence="15">Nuclear receptor subfamily 1 group H member 1</fullName>
    </alternativeName>
</protein>
<evidence type="ECO:0000259" key="19">
    <source>
        <dbReference type="PROSITE" id="PS51843"/>
    </source>
</evidence>
<dbReference type="Gene3D" id="3.30.50.10">
    <property type="entry name" value="Erythroid Transcription Factor GATA-1, subunit A"/>
    <property type="match status" value="1"/>
</dbReference>
<dbReference type="EMBL" id="KX789413">
    <property type="protein sequence ID" value="APG80611.1"/>
    <property type="molecule type" value="mRNA"/>
</dbReference>
<evidence type="ECO:0000256" key="7">
    <source>
        <dbReference type="ARBA" id="ARBA00023015"/>
    </source>
</evidence>
<evidence type="ECO:0000256" key="9">
    <source>
        <dbReference type="ARBA" id="ARBA00023163"/>
    </source>
</evidence>
<keyword evidence="5 16" id="KW-0863">Zinc-finger</keyword>
<dbReference type="InterPro" id="IPR003069">
    <property type="entry name" value="Ecdystd_rcpt"/>
</dbReference>
<feature type="compositionally biased region" description="Polar residues" evidence="17">
    <location>
        <begin position="106"/>
        <end position="115"/>
    </location>
</feature>
<reference evidence="20" key="1">
    <citation type="journal article" date="2016" name="Comp. Biochem. Physiol. C Toxicol. Pharmacol.">
        <title>Ecdysone receptor (EcR) and ultraspiracle (USP) genes from the cyclopoid copepod Paracyclopina nana: Identification and expression in response to water accommodated fractions (WAFs).</title>
        <authorList>
            <person name="Puthumana J."/>
            <person name="Lee M.C."/>
            <person name="Han J."/>
            <person name="Kim H.S."/>
            <person name="Hwang D.S."/>
            <person name="Lee J.S."/>
        </authorList>
    </citation>
    <scope>NUCLEOTIDE SEQUENCE</scope>
</reference>
<dbReference type="FunFam" id="1.10.565.10:FF:000030">
    <property type="entry name" value="Ecdysone receptor (Isoform A)"/>
    <property type="match status" value="1"/>
</dbReference>
<evidence type="ECO:0000256" key="3">
    <source>
        <dbReference type="ARBA" id="ARBA00022052"/>
    </source>
</evidence>
<dbReference type="SMART" id="SM00399">
    <property type="entry name" value="ZnF_C4"/>
    <property type="match status" value="1"/>
</dbReference>
<dbReference type="GO" id="GO:0035100">
    <property type="term" value="F:ecdysone binding"/>
    <property type="evidence" value="ECO:0007669"/>
    <property type="project" value="InterPro"/>
</dbReference>
<dbReference type="GO" id="GO:0004879">
    <property type="term" value="F:nuclear receptor activity"/>
    <property type="evidence" value="ECO:0007669"/>
    <property type="project" value="InterPro"/>
</dbReference>
<dbReference type="PROSITE" id="PS51030">
    <property type="entry name" value="NUCLEAR_REC_DBD_2"/>
    <property type="match status" value="1"/>
</dbReference>
<dbReference type="PROSITE" id="PS00031">
    <property type="entry name" value="NUCLEAR_REC_DBD_1"/>
    <property type="match status" value="1"/>
</dbReference>
<evidence type="ECO:0000256" key="15">
    <source>
        <dbReference type="ARBA" id="ARBA00033286"/>
    </source>
</evidence>
<evidence type="ECO:0000256" key="17">
    <source>
        <dbReference type="SAM" id="MobiDB-lite"/>
    </source>
</evidence>
<comment type="similarity">
    <text evidence="2">Belongs to the nuclear hormone receptor family. NR1 subfamily.</text>
</comment>
<dbReference type="Pfam" id="PF00104">
    <property type="entry name" value="Hormone_recep"/>
    <property type="match status" value="1"/>
</dbReference>
<dbReference type="PRINTS" id="PR01283">
    <property type="entry name" value="ECDYSTEROIDR"/>
</dbReference>
<keyword evidence="7 16" id="KW-0805">Transcription regulation</keyword>